<dbReference type="GO" id="GO:0030289">
    <property type="term" value="C:protein phosphatase 4 complex"/>
    <property type="evidence" value="ECO:0007669"/>
    <property type="project" value="InterPro"/>
</dbReference>
<dbReference type="InterPro" id="IPR015267">
    <property type="entry name" value="PPP4R2"/>
</dbReference>
<dbReference type="GO" id="GO:0019888">
    <property type="term" value="F:protein phosphatase regulator activity"/>
    <property type="evidence" value="ECO:0007669"/>
    <property type="project" value="InterPro"/>
</dbReference>
<dbReference type="OMA" id="SHGEDIQ"/>
<reference evidence="3" key="1">
    <citation type="submission" date="2025-08" db="UniProtKB">
        <authorList>
            <consortium name="Ensembl"/>
        </authorList>
    </citation>
    <scope>IDENTIFICATION</scope>
</reference>
<protein>
    <submittedName>
        <fullName evidence="3">Protein phosphatase 4, regulatory subunit 2a</fullName>
    </submittedName>
</protein>
<reference evidence="3" key="2">
    <citation type="submission" date="2025-09" db="UniProtKB">
        <authorList>
            <consortium name="Ensembl"/>
        </authorList>
    </citation>
    <scope>IDENTIFICATION</scope>
</reference>
<feature type="compositionally biased region" description="Acidic residues" evidence="2">
    <location>
        <begin position="447"/>
        <end position="456"/>
    </location>
</feature>
<dbReference type="GO" id="GO:0005634">
    <property type="term" value="C:nucleus"/>
    <property type="evidence" value="ECO:0007669"/>
    <property type="project" value="TreeGrafter"/>
</dbReference>
<dbReference type="Proteomes" id="UP001108240">
    <property type="component" value="Unplaced"/>
</dbReference>
<feature type="compositionally biased region" description="Basic and acidic residues" evidence="2">
    <location>
        <begin position="277"/>
        <end position="288"/>
    </location>
</feature>
<feature type="region of interest" description="Disordered" evidence="2">
    <location>
        <begin position="191"/>
        <end position="456"/>
    </location>
</feature>
<comment type="similarity">
    <text evidence="1">Belongs to the PPP4R2 family.</text>
</comment>
<accession>A0A9J8ARN1</accession>
<dbReference type="GeneTree" id="ENSGT00940000162859"/>
<evidence type="ECO:0000313" key="4">
    <source>
        <dbReference type="Proteomes" id="UP001108240"/>
    </source>
</evidence>
<proteinExistence type="inferred from homology"/>
<dbReference type="GO" id="GO:0005737">
    <property type="term" value="C:cytoplasm"/>
    <property type="evidence" value="ECO:0007669"/>
    <property type="project" value="TreeGrafter"/>
</dbReference>
<feature type="compositionally biased region" description="Polar residues" evidence="2">
    <location>
        <begin position="368"/>
        <end position="377"/>
    </location>
</feature>
<feature type="compositionally biased region" description="Low complexity" evidence="2">
    <location>
        <begin position="417"/>
        <end position="430"/>
    </location>
</feature>
<name>A0A9J8ARN1_CYPCA</name>
<dbReference type="PANTHER" id="PTHR16487">
    <property type="entry name" value="PPP4R2-RELATED PROTEIN"/>
    <property type="match status" value="1"/>
</dbReference>
<feature type="compositionally biased region" description="Basic and acidic residues" evidence="2">
    <location>
        <begin position="234"/>
        <end position="243"/>
    </location>
</feature>
<feature type="compositionally biased region" description="Basic and acidic residues" evidence="2">
    <location>
        <begin position="353"/>
        <end position="362"/>
    </location>
</feature>
<feature type="compositionally biased region" description="Polar residues" evidence="2">
    <location>
        <begin position="434"/>
        <end position="446"/>
    </location>
</feature>
<feature type="compositionally biased region" description="Basic and acidic residues" evidence="2">
    <location>
        <begin position="297"/>
        <end position="306"/>
    </location>
</feature>
<keyword evidence="4" id="KW-1185">Reference proteome</keyword>
<evidence type="ECO:0000313" key="3">
    <source>
        <dbReference type="Ensembl" id="ENSCCRP00000147869.1"/>
    </source>
</evidence>
<dbReference type="PANTHER" id="PTHR16487:SF6">
    <property type="entry name" value="SERINE_THREONINE-PROTEIN PHOSPHATASE 4 REGULATORY SUBUNIT 2-A"/>
    <property type="match status" value="1"/>
</dbReference>
<feature type="compositionally biased region" description="Low complexity" evidence="2">
    <location>
        <begin position="311"/>
        <end position="326"/>
    </location>
</feature>
<sequence>MEIDALLGAFRDFEKKGEKETCPVLDQFLSHVAKTGETMQVLSRTLVWFNPRNKKNCTFISKGHAWIIKYILIQWSQFKGYFLFKLEKVMDDFKASCPEQRGPANPNVEYIPFEEMKQRILKIVSGYNGIPFTIQRLCELLTEPKRNYTGTDKFLRGVEKNVMVVSCVYPTSEKKGSGCVNRMNGVMFPGNTSAFPDRNVNGPGTPRPLNRPKLSLSSSVATNGLPDSTASKEQASERSDRTVNETSDSEAEGSHSGPVKSKHREEDDDDDDATNTEMHEAKRLKFEKEEEDDNEDGREKELDEKQSPCTSVAESSSDVLQSSSDVTAEAKDNKPDELVTEDQEPSSTQSEVLENRVEKSASDDSPDPSHNQATGSESDLPEQRSGREERAEAQETDERNDPVSSSSNNSSDEEVSSAETPSASPSSSTELTAEGSTTAEISSDSSETADDTMEQD</sequence>
<dbReference type="Pfam" id="PF09184">
    <property type="entry name" value="PPP4R2"/>
    <property type="match status" value="1"/>
</dbReference>
<evidence type="ECO:0000256" key="2">
    <source>
        <dbReference type="SAM" id="MobiDB-lite"/>
    </source>
</evidence>
<feature type="compositionally biased region" description="Basic and acidic residues" evidence="2">
    <location>
        <begin position="381"/>
        <end position="401"/>
    </location>
</feature>
<feature type="compositionally biased region" description="Basic and acidic residues" evidence="2">
    <location>
        <begin position="328"/>
        <end position="337"/>
    </location>
</feature>
<evidence type="ECO:0000256" key="1">
    <source>
        <dbReference type="ARBA" id="ARBA00009207"/>
    </source>
</evidence>
<dbReference type="Ensembl" id="ENSCCRT00000115321.1">
    <property type="protein sequence ID" value="ENSCCRP00000147869.1"/>
    <property type="gene ID" value="ENSCCRG00000044531.2"/>
</dbReference>
<dbReference type="AlphaFoldDB" id="A0A9J8ARN1"/>
<feature type="compositionally biased region" description="Polar residues" evidence="2">
    <location>
        <begin position="215"/>
        <end position="233"/>
    </location>
</feature>
<organism evidence="3 4">
    <name type="scientific">Cyprinus carpio carpio</name>
    <dbReference type="NCBI Taxonomy" id="630221"/>
    <lineage>
        <taxon>Eukaryota</taxon>
        <taxon>Metazoa</taxon>
        <taxon>Chordata</taxon>
        <taxon>Craniata</taxon>
        <taxon>Vertebrata</taxon>
        <taxon>Euteleostomi</taxon>
        <taxon>Actinopterygii</taxon>
        <taxon>Neopterygii</taxon>
        <taxon>Teleostei</taxon>
        <taxon>Ostariophysi</taxon>
        <taxon>Cypriniformes</taxon>
        <taxon>Cyprinidae</taxon>
        <taxon>Cyprininae</taxon>
        <taxon>Cyprinus</taxon>
    </lineage>
</organism>